<dbReference type="Pfam" id="PF05183">
    <property type="entry name" value="RdRP"/>
    <property type="match status" value="1"/>
</dbReference>
<comment type="caution">
    <text evidence="4">The sequence shown here is derived from an EMBL/GenBank/DDBJ whole genome shotgun (WGS) entry which is preliminary data.</text>
</comment>
<evidence type="ECO:0000259" key="3">
    <source>
        <dbReference type="Pfam" id="PF05183"/>
    </source>
</evidence>
<reference evidence="4 5" key="1">
    <citation type="submission" date="2018-11" db="EMBL/GenBank/DDBJ databases">
        <title>Genome sequence of Saitozyma podzolica DSM 27192.</title>
        <authorList>
            <person name="Aliyu H."/>
            <person name="Gorte O."/>
            <person name="Ochsenreither K."/>
        </authorList>
    </citation>
    <scope>NUCLEOTIDE SEQUENCE [LARGE SCALE GENOMIC DNA]</scope>
    <source>
        <strain evidence="4 5">DSM 27192</strain>
    </source>
</reference>
<keyword evidence="1" id="KW-0696">RNA-directed RNA polymerase</keyword>
<dbReference type="OrthoDB" id="6513042at2759"/>
<evidence type="ECO:0000313" key="4">
    <source>
        <dbReference type="EMBL" id="RSH88832.1"/>
    </source>
</evidence>
<dbReference type="GO" id="GO:0003723">
    <property type="term" value="F:RNA binding"/>
    <property type="evidence" value="ECO:0007669"/>
    <property type="project" value="UniProtKB-KW"/>
</dbReference>
<feature type="domain" description="RDRP core" evidence="3">
    <location>
        <begin position="426"/>
        <end position="991"/>
    </location>
</feature>
<keyword evidence="5" id="KW-1185">Reference proteome</keyword>
<protein>
    <recommendedName>
        <fullName evidence="1">RNA-dependent RNA polymerase</fullName>
        <ecNumber evidence="1">2.7.7.48</ecNumber>
    </recommendedName>
</protein>
<accession>A0A427YCN8</accession>
<dbReference type="GO" id="GO:0030422">
    <property type="term" value="P:siRNA processing"/>
    <property type="evidence" value="ECO:0007669"/>
    <property type="project" value="TreeGrafter"/>
</dbReference>
<name>A0A427YCN8_9TREE</name>
<feature type="region of interest" description="Disordered" evidence="2">
    <location>
        <begin position="36"/>
        <end position="66"/>
    </location>
</feature>
<keyword evidence="1" id="KW-0548">Nucleotidyltransferase</keyword>
<dbReference type="InterPro" id="IPR057596">
    <property type="entry name" value="RDRP_core"/>
</dbReference>
<evidence type="ECO:0000313" key="5">
    <source>
        <dbReference type="Proteomes" id="UP000279259"/>
    </source>
</evidence>
<keyword evidence="1" id="KW-0694">RNA-binding</keyword>
<dbReference type="PANTHER" id="PTHR23079">
    <property type="entry name" value="RNA-DEPENDENT RNA POLYMERASE"/>
    <property type="match status" value="1"/>
</dbReference>
<dbReference type="STRING" id="1890683.A0A427YCN8"/>
<dbReference type="PANTHER" id="PTHR23079:SF55">
    <property type="entry name" value="RNA-DIRECTED RNA POLYMERASE"/>
    <property type="match status" value="1"/>
</dbReference>
<sequence length="1179" mass="132711">MSSSTMLPGFSKLDISDIMHLPRDYDLGGLVSNRSGNGNGNGYHRGIRSTGTPDRASPARGLGAATPTKSRNGDVYWNGYKLRKSPEEDVSRYQFWPNAMAMGSFIGKTFIQMLGAACEYGEDLSRVDRNGISEGYGKSYLAFDFVRELLVIRGRLRLGGSLPPALRPIDAELSFDDIASNGIHVESVPRIFRRSGKEIRGQEVTVTVGTRRPPKLFTVFEEFEKLMGASKSSKRMPYRRRATAMDFANAGGASERDVGPINVIPEGPCAYPTFWNTWRWVFDLTDAEHGKLRACIHRFQTLAETEPNMDLLVRGQPRWEIRKLDVDSYGKMYGLPDLSAVRFSTRTLIEGLIAHGKLRPGDVTLLLLTLRDNAVVQAFQDRILESLYSEERIRNVSAIVRGKARFLRHVPPKCLDHLVMIRTVLVTPMRILIGPPQQEPSNSVTRRYSDKLDGIIRVQFADEEDALFVADYTKQADSLRPDVGPMARVRRALQHGIVIGGQRFLPVASSASQQKERAIWFINPKMIDGLELRKWMGSVEEKIVAKHAARMGLPFSTSRIVHLDVQIGPVMADVERNGFTFTDGVGIAGTAVMTEAARALGATYGINSSPSAIQFRLGGAKGVLACWPNMVGEHEIRLRKSNIKFESSLTDLNVVRLAKHQTAFLNRQFIMIMCANGVPGQVVLDLFKNAITHIKGLRDRVRRKEVTKEDYNLIGQCSDFPLSAFIKAGFHDNPMVLDICSIIETRALQDLKWRARVQMPGGVFLIGISDESGTLKEGEVFCQFQERDDEPPKVVTAEVIVCRAPALHPGDVRRAWAVDRPELRHLKNVIVFSTHGKRDLPNMLGGGDLDGDDYTLIWDPRFVKSLTMYGAMNYTAPPPITKAHVTQADLNEASGCVDGITIELTIAQNFVQYILNDVLGQVDNTHLALSDIVVRSSQYRVRSPFVDFAKTGQAAVLDPKIKPKFWPDFMDRDDQRKTYESTKILGTLFRLVQPDPHFRPSDIKDVDYPVDERLSEFPIYESLLKRLEPIKAQFEHAMQYDMRRYKVYECEIPSGIALRNKRRKRARDQNLNEPLRDSYNSHVAAARGAAFEAVQHISFRSRLTPAQVVARHCYALTYEKEHVERWEEQQRHGEWDGGGGDKTEEDEVNGTNELRRAPMVSFAWCFWQELVQLANMALL</sequence>
<dbReference type="EMBL" id="RSCD01000016">
    <property type="protein sequence ID" value="RSH88832.1"/>
    <property type="molecule type" value="Genomic_DNA"/>
</dbReference>
<comment type="catalytic activity">
    <reaction evidence="1">
        <text>RNA(n) + a ribonucleoside 5'-triphosphate = RNA(n+1) + diphosphate</text>
        <dbReference type="Rhea" id="RHEA:21248"/>
        <dbReference type="Rhea" id="RHEA-COMP:14527"/>
        <dbReference type="Rhea" id="RHEA-COMP:17342"/>
        <dbReference type="ChEBI" id="CHEBI:33019"/>
        <dbReference type="ChEBI" id="CHEBI:61557"/>
        <dbReference type="ChEBI" id="CHEBI:140395"/>
        <dbReference type="EC" id="2.7.7.48"/>
    </reaction>
</comment>
<dbReference type="EC" id="2.7.7.48" evidence="1"/>
<dbReference type="GO" id="GO:0003968">
    <property type="term" value="F:RNA-directed RNA polymerase activity"/>
    <property type="evidence" value="ECO:0007669"/>
    <property type="project" value="UniProtKB-KW"/>
</dbReference>
<proteinExistence type="inferred from homology"/>
<comment type="similarity">
    <text evidence="1">Belongs to the RdRP family.</text>
</comment>
<dbReference type="AlphaFoldDB" id="A0A427YCN8"/>
<keyword evidence="1" id="KW-0808">Transferase</keyword>
<dbReference type="GO" id="GO:0031380">
    <property type="term" value="C:nuclear RNA-directed RNA polymerase complex"/>
    <property type="evidence" value="ECO:0007669"/>
    <property type="project" value="TreeGrafter"/>
</dbReference>
<evidence type="ECO:0000256" key="2">
    <source>
        <dbReference type="SAM" id="MobiDB-lite"/>
    </source>
</evidence>
<organism evidence="4 5">
    <name type="scientific">Saitozyma podzolica</name>
    <dbReference type="NCBI Taxonomy" id="1890683"/>
    <lineage>
        <taxon>Eukaryota</taxon>
        <taxon>Fungi</taxon>
        <taxon>Dikarya</taxon>
        <taxon>Basidiomycota</taxon>
        <taxon>Agaricomycotina</taxon>
        <taxon>Tremellomycetes</taxon>
        <taxon>Tremellales</taxon>
        <taxon>Trimorphomycetaceae</taxon>
        <taxon>Saitozyma</taxon>
    </lineage>
</organism>
<evidence type="ECO:0000256" key="1">
    <source>
        <dbReference type="RuleBase" id="RU363098"/>
    </source>
</evidence>
<dbReference type="Proteomes" id="UP000279259">
    <property type="component" value="Unassembled WGS sequence"/>
</dbReference>
<gene>
    <name evidence="4" type="ORF">EHS25_003060</name>
</gene>
<dbReference type="InterPro" id="IPR007855">
    <property type="entry name" value="RDRP"/>
</dbReference>